<keyword evidence="5" id="KW-0560">Oxidoreductase</keyword>
<dbReference type="STRING" id="1817760.A2151_09385"/>
<dbReference type="InterPro" id="IPR036188">
    <property type="entry name" value="FAD/NAD-bd_sf"/>
</dbReference>
<evidence type="ECO:0000256" key="1">
    <source>
        <dbReference type="ARBA" id="ARBA00001974"/>
    </source>
</evidence>
<dbReference type="AlphaFoldDB" id="A0A1F6TQG1"/>
<sequence>MSAGDYDLVVIGGGIHGVGAAQAAAAAGHSVLLLERAALASGTSSRSSKLIHGGLRYLESGQLRLVRESLAERETLLRVAPDLVRLVPFHIPIYRDTVRRPWQIRLGLTLYAALGGLARTTRFETVARAHWDALDGLETDGLQQVFRYRDAQTDDAALTRAVMRSAQELGAELRCPAEFLAAQRTAQGYAVRYAVAAGEAACTARALVNAAGPWVNAVLDRITPAPAKRPVELVQGAHLVLAGTLEHGVYYVEAPRDRRAVFAMPWNGGTLIGTTETKYTGDPAAVRPLPEEIEYLRETYRRYFPRRDDRPLQSFAGVRVLPLERGAVFHRTRETLLAADDARAPRLITIYGGKLTGYRLTAARALRRFAAALPARSPRADTASLRLNRE</sequence>
<comment type="similarity">
    <text evidence="2">Belongs to the FAD-dependent glycerol-3-phosphate dehydrogenase family.</text>
</comment>
<dbReference type="PANTHER" id="PTHR11985">
    <property type="entry name" value="GLYCEROL-3-PHOSPHATE DEHYDROGENASE"/>
    <property type="match status" value="1"/>
</dbReference>
<keyword evidence="7" id="KW-0808">Transferase</keyword>
<dbReference type="GO" id="GO:0016740">
    <property type="term" value="F:transferase activity"/>
    <property type="evidence" value="ECO:0007669"/>
    <property type="project" value="UniProtKB-KW"/>
</dbReference>
<evidence type="ECO:0000259" key="6">
    <source>
        <dbReference type="Pfam" id="PF01266"/>
    </source>
</evidence>
<evidence type="ECO:0000313" key="7">
    <source>
        <dbReference type="EMBL" id="OGI47350.1"/>
    </source>
</evidence>
<dbReference type="PROSITE" id="PS00978">
    <property type="entry name" value="FAD_G3PDH_2"/>
    <property type="match status" value="1"/>
</dbReference>
<accession>A0A1F6TQG1</accession>
<dbReference type="SUPFAM" id="SSF51905">
    <property type="entry name" value="FAD/NAD(P)-binding domain"/>
    <property type="match status" value="1"/>
</dbReference>
<dbReference type="Gene3D" id="3.30.9.10">
    <property type="entry name" value="D-Amino Acid Oxidase, subunit A, domain 2"/>
    <property type="match status" value="1"/>
</dbReference>
<dbReference type="EMBL" id="MFSU01000058">
    <property type="protein sequence ID" value="OGI47350.1"/>
    <property type="molecule type" value="Genomic_DNA"/>
</dbReference>
<dbReference type="GO" id="GO:0004368">
    <property type="term" value="F:glycerol-3-phosphate dehydrogenase (quinone) activity"/>
    <property type="evidence" value="ECO:0007669"/>
    <property type="project" value="InterPro"/>
</dbReference>
<proteinExistence type="inferred from homology"/>
<dbReference type="Proteomes" id="UP000178885">
    <property type="component" value="Unassembled WGS sequence"/>
</dbReference>
<dbReference type="InterPro" id="IPR000447">
    <property type="entry name" value="G3P_DH_FAD-dep"/>
</dbReference>
<keyword evidence="3" id="KW-0285">Flavoprotein</keyword>
<dbReference type="PRINTS" id="PR01001">
    <property type="entry name" value="FADG3PDH"/>
</dbReference>
<dbReference type="Pfam" id="PF01266">
    <property type="entry name" value="DAO"/>
    <property type="match status" value="1"/>
</dbReference>
<keyword evidence="4" id="KW-0274">FAD</keyword>
<name>A0A1F6TQG1_9PROT</name>
<dbReference type="InterPro" id="IPR006076">
    <property type="entry name" value="FAD-dep_OxRdtase"/>
</dbReference>
<organism evidence="7 8">
    <name type="scientific">Candidatus Muproteobacteria bacterium RBG_16_65_34</name>
    <dbReference type="NCBI Taxonomy" id="1817760"/>
    <lineage>
        <taxon>Bacteria</taxon>
        <taxon>Pseudomonadati</taxon>
        <taxon>Pseudomonadota</taxon>
        <taxon>Candidatus Muproteobacteria</taxon>
    </lineage>
</organism>
<dbReference type="GO" id="GO:0046168">
    <property type="term" value="P:glycerol-3-phosphate catabolic process"/>
    <property type="evidence" value="ECO:0007669"/>
    <property type="project" value="TreeGrafter"/>
</dbReference>
<evidence type="ECO:0000256" key="5">
    <source>
        <dbReference type="ARBA" id="ARBA00023002"/>
    </source>
</evidence>
<comment type="caution">
    <text evidence="7">The sequence shown here is derived from an EMBL/GenBank/DDBJ whole genome shotgun (WGS) entry which is preliminary data.</text>
</comment>
<evidence type="ECO:0000313" key="8">
    <source>
        <dbReference type="Proteomes" id="UP000178885"/>
    </source>
</evidence>
<evidence type="ECO:0000256" key="3">
    <source>
        <dbReference type="ARBA" id="ARBA00022630"/>
    </source>
</evidence>
<evidence type="ECO:0000256" key="4">
    <source>
        <dbReference type="ARBA" id="ARBA00022827"/>
    </source>
</evidence>
<protein>
    <submittedName>
        <fullName evidence="7">N-acetylglucosamine-1-phosphate uridyltransferase</fullName>
    </submittedName>
</protein>
<gene>
    <name evidence="7" type="ORF">A2151_09385</name>
</gene>
<comment type="cofactor">
    <cofactor evidence="1">
        <name>FAD</name>
        <dbReference type="ChEBI" id="CHEBI:57692"/>
    </cofactor>
</comment>
<evidence type="ECO:0000256" key="2">
    <source>
        <dbReference type="ARBA" id="ARBA00007330"/>
    </source>
</evidence>
<dbReference type="Gene3D" id="3.50.50.60">
    <property type="entry name" value="FAD/NAD(P)-binding domain"/>
    <property type="match status" value="1"/>
</dbReference>
<feature type="domain" description="FAD dependent oxidoreductase" evidence="6">
    <location>
        <begin position="7"/>
        <end position="356"/>
    </location>
</feature>
<dbReference type="PANTHER" id="PTHR11985:SF15">
    <property type="entry name" value="GLYCEROL-3-PHOSPHATE DEHYDROGENASE, MITOCHONDRIAL"/>
    <property type="match status" value="1"/>
</dbReference>
<reference evidence="7 8" key="1">
    <citation type="journal article" date="2016" name="Nat. Commun.">
        <title>Thousands of microbial genomes shed light on interconnected biogeochemical processes in an aquifer system.</title>
        <authorList>
            <person name="Anantharaman K."/>
            <person name="Brown C.T."/>
            <person name="Hug L.A."/>
            <person name="Sharon I."/>
            <person name="Castelle C.J."/>
            <person name="Probst A.J."/>
            <person name="Thomas B.C."/>
            <person name="Singh A."/>
            <person name="Wilkins M.J."/>
            <person name="Karaoz U."/>
            <person name="Brodie E.L."/>
            <person name="Williams K.H."/>
            <person name="Hubbard S.S."/>
            <person name="Banfield J.F."/>
        </authorList>
    </citation>
    <scope>NUCLEOTIDE SEQUENCE [LARGE SCALE GENOMIC DNA]</scope>
</reference>